<evidence type="ECO:0000313" key="3">
    <source>
        <dbReference type="EMBL" id="MBW8482367.1"/>
    </source>
</evidence>
<evidence type="ECO:0000313" key="4">
    <source>
        <dbReference type="Proteomes" id="UP000774570"/>
    </source>
</evidence>
<keyword evidence="1" id="KW-0812">Transmembrane</keyword>
<feature type="domain" description="DUF4349" evidence="2">
    <location>
        <begin position="85"/>
        <end position="289"/>
    </location>
</feature>
<accession>A0ABS7FS31</accession>
<proteinExistence type="predicted"/>
<feature type="transmembrane region" description="Helical" evidence="1">
    <location>
        <begin position="260"/>
        <end position="293"/>
    </location>
</feature>
<gene>
    <name evidence="3" type="ORF">K1Y72_08340</name>
</gene>
<dbReference type="PROSITE" id="PS51257">
    <property type="entry name" value="PROKAR_LIPOPROTEIN"/>
    <property type="match status" value="1"/>
</dbReference>
<sequence>MRTSGRTSTVPRVLIPALPAALLAALLLGGCAGGGSHGESATDARAPAAAPNKAAAGGAQAGRATAGASTGTGKNVNVAQAVAGRSVVYTADLRVQARDVAASAAEAKRLTAEAGGYVASETTSSGRSGATLVLKIPTARYPAALDRLGSRLGTRTALHQQAEDVTEQVADVTSRVRSAQASLASFRKLLDRAGTIEEITSLENQIEQRQADLEALQARQRALAQSTSYATLTVRLAPPPVATAGKPEEHGFVPALKDGWHALAAAVGALLTLLGWLLPFAAVALVVAVPALLLRRRLRGRPAPAVEKPADAG</sequence>
<dbReference type="InterPro" id="IPR025645">
    <property type="entry name" value="DUF4349"/>
</dbReference>
<dbReference type="Proteomes" id="UP000774570">
    <property type="component" value="Unassembled WGS sequence"/>
</dbReference>
<reference evidence="3 4" key="1">
    <citation type="submission" date="2021-07" db="EMBL/GenBank/DDBJ databases">
        <title>Actinomadura sp. PM05-2 isolated from lichen.</title>
        <authorList>
            <person name="Somphong A."/>
            <person name="Phongsopitanun W."/>
            <person name="Tanasupawat S."/>
            <person name="Peongsungnone V."/>
        </authorList>
    </citation>
    <scope>NUCLEOTIDE SEQUENCE [LARGE SCALE GENOMIC DNA]</scope>
    <source>
        <strain evidence="3 4">PM05-2</strain>
    </source>
</reference>
<name>A0ABS7FS31_9ACTN</name>
<keyword evidence="1" id="KW-0472">Membrane</keyword>
<dbReference type="RefSeq" id="WP_220164843.1">
    <property type="nucleotide sequence ID" value="NZ_JAIBOA010000004.1"/>
</dbReference>
<comment type="caution">
    <text evidence="3">The sequence shown here is derived from an EMBL/GenBank/DDBJ whole genome shotgun (WGS) entry which is preliminary data.</text>
</comment>
<dbReference type="Gene3D" id="1.10.287.1490">
    <property type="match status" value="1"/>
</dbReference>
<keyword evidence="4" id="KW-1185">Reference proteome</keyword>
<dbReference type="EMBL" id="JAIBOA010000004">
    <property type="protein sequence ID" value="MBW8482367.1"/>
    <property type="molecule type" value="Genomic_DNA"/>
</dbReference>
<evidence type="ECO:0000256" key="1">
    <source>
        <dbReference type="SAM" id="Phobius"/>
    </source>
</evidence>
<evidence type="ECO:0000259" key="2">
    <source>
        <dbReference type="Pfam" id="PF14257"/>
    </source>
</evidence>
<organism evidence="3 4">
    <name type="scientific">Actinomadura parmotrematis</name>
    <dbReference type="NCBI Taxonomy" id="2864039"/>
    <lineage>
        <taxon>Bacteria</taxon>
        <taxon>Bacillati</taxon>
        <taxon>Actinomycetota</taxon>
        <taxon>Actinomycetes</taxon>
        <taxon>Streptosporangiales</taxon>
        <taxon>Thermomonosporaceae</taxon>
        <taxon>Actinomadura</taxon>
    </lineage>
</organism>
<dbReference type="Pfam" id="PF14257">
    <property type="entry name" value="DUF4349"/>
    <property type="match status" value="1"/>
</dbReference>
<protein>
    <submittedName>
        <fullName evidence="3">DUF4349 domain-containing protein</fullName>
    </submittedName>
</protein>
<keyword evidence="1" id="KW-1133">Transmembrane helix</keyword>